<protein>
    <recommendedName>
        <fullName evidence="4">Integral membrane protein</fullName>
    </recommendedName>
</protein>
<keyword evidence="1" id="KW-0472">Membrane</keyword>
<gene>
    <name evidence="2" type="ORF">PPOP_0218</name>
</gene>
<dbReference type="AlphaFoldDB" id="M9LXW2"/>
<keyword evidence="1" id="KW-0812">Transmembrane</keyword>
<comment type="caution">
    <text evidence="2">The sequence shown here is derived from an EMBL/GenBank/DDBJ whole genome shotgun (WGS) entry which is preliminary data.</text>
</comment>
<name>M9LXW2_PAEPP</name>
<evidence type="ECO:0008006" key="4">
    <source>
        <dbReference type="Google" id="ProtNLM"/>
    </source>
</evidence>
<accession>M9LXW2</accession>
<reference evidence="2 3" key="1">
    <citation type="submission" date="2012-10" db="EMBL/GenBank/DDBJ databases">
        <title>Draft Genome Sequence of Paenibacillus popilliae ATCC 14706T.</title>
        <authorList>
            <person name="Iiyama K."/>
            <person name="Mori K."/>
            <person name="Mon H."/>
            <person name="Chieda Y."/>
            <person name="Lee J.M."/>
            <person name="Kusakabe T."/>
            <person name="Tashiro K."/>
            <person name="Asano S."/>
            <person name="Yasunaga-Aoki C."/>
            <person name="Shimizu S."/>
        </authorList>
    </citation>
    <scope>NUCLEOTIDE SEQUENCE [LARGE SCALE GENOMIC DNA]</scope>
    <source>
        <strain evidence="2 3">ATCC 14706</strain>
    </source>
</reference>
<keyword evidence="1" id="KW-1133">Transmembrane helix</keyword>
<keyword evidence="3" id="KW-1185">Reference proteome</keyword>
<sequence length="146" mass="15764">MEGMILMYTALVLLHILGAVAMGIYAVIPFVVNKLKLVSAPGQEGLLLGVHSANRVAQYALIVQFLTGGYMIGTGSYSMLWIMLTMVVFLAIAALGGIMGKQIKVALQSAKAGQSNTAAIDKTQMFATLVFILFIIMVILMVYRYI</sequence>
<evidence type="ECO:0000313" key="3">
    <source>
        <dbReference type="Proteomes" id="UP000029453"/>
    </source>
</evidence>
<dbReference type="Proteomes" id="UP000029453">
    <property type="component" value="Unassembled WGS sequence"/>
</dbReference>
<feature type="transmembrane region" description="Helical" evidence="1">
    <location>
        <begin position="79"/>
        <end position="99"/>
    </location>
</feature>
<feature type="transmembrane region" description="Helical" evidence="1">
    <location>
        <begin position="6"/>
        <end position="32"/>
    </location>
</feature>
<evidence type="ECO:0000313" key="2">
    <source>
        <dbReference type="EMBL" id="GAC40889.1"/>
    </source>
</evidence>
<proteinExistence type="predicted"/>
<organism evidence="2 3">
    <name type="scientific">Paenibacillus popilliae ATCC 14706</name>
    <dbReference type="NCBI Taxonomy" id="1212764"/>
    <lineage>
        <taxon>Bacteria</taxon>
        <taxon>Bacillati</taxon>
        <taxon>Bacillota</taxon>
        <taxon>Bacilli</taxon>
        <taxon>Bacillales</taxon>
        <taxon>Paenibacillaceae</taxon>
        <taxon>Paenibacillus</taxon>
    </lineage>
</organism>
<evidence type="ECO:0000256" key="1">
    <source>
        <dbReference type="SAM" id="Phobius"/>
    </source>
</evidence>
<dbReference type="EMBL" id="BALG01000015">
    <property type="protein sequence ID" value="GAC40889.1"/>
    <property type="molecule type" value="Genomic_DNA"/>
</dbReference>
<feature type="transmembrane region" description="Helical" evidence="1">
    <location>
        <begin position="125"/>
        <end position="145"/>
    </location>
</feature>